<dbReference type="KEGG" id="bbev:BBEV_0313"/>
<reference evidence="1 2" key="1">
    <citation type="submission" date="2015-08" db="EMBL/GenBank/DDBJ databases">
        <title>The complete genome sequence of Bacillus beveridgei MLTeJB.</title>
        <authorList>
            <person name="Hanson T.E."/>
            <person name="Mesa C."/>
            <person name="Basesman S.M."/>
            <person name="Oremland R.S."/>
        </authorList>
    </citation>
    <scope>NUCLEOTIDE SEQUENCE [LARGE SCALE GENOMIC DNA]</scope>
    <source>
        <strain evidence="1 2">MLTeJB</strain>
    </source>
</reference>
<gene>
    <name evidence="1" type="ORF">BBEV_0313</name>
</gene>
<evidence type="ECO:0000313" key="2">
    <source>
        <dbReference type="Proteomes" id="UP000094463"/>
    </source>
</evidence>
<sequence>MSSLNTNDKVPSITYAKVDVRALLQSERQEDLCHVNLHAMKQLHIKTFVFIFTKLISKEIFEGFIWGDGGYELSYK</sequence>
<dbReference type="Proteomes" id="UP000094463">
    <property type="component" value="Chromosome"/>
</dbReference>
<protein>
    <submittedName>
        <fullName evidence="1">Uncharacterized protein</fullName>
    </submittedName>
</protein>
<name>A0A1D7QRR9_9BACI</name>
<organism evidence="1 2">
    <name type="scientific">Salisediminibacterium beveridgei</name>
    <dbReference type="NCBI Taxonomy" id="632773"/>
    <lineage>
        <taxon>Bacteria</taxon>
        <taxon>Bacillati</taxon>
        <taxon>Bacillota</taxon>
        <taxon>Bacilli</taxon>
        <taxon>Bacillales</taxon>
        <taxon>Bacillaceae</taxon>
        <taxon>Salisediminibacterium</taxon>
    </lineage>
</organism>
<dbReference type="EMBL" id="CP012502">
    <property type="protein sequence ID" value="AOM81707.1"/>
    <property type="molecule type" value="Genomic_DNA"/>
</dbReference>
<dbReference type="AlphaFoldDB" id="A0A1D7QRR9"/>
<keyword evidence="2" id="KW-1185">Reference proteome</keyword>
<proteinExistence type="predicted"/>
<accession>A0A1D7QRR9</accession>
<evidence type="ECO:0000313" key="1">
    <source>
        <dbReference type="EMBL" id="AOM81707.1"/>
    </source>
</evidence>